<evidence type="ECO:0000256" key="1">
    <source>
        <dbReference type="SAM" id="MobiDB-lite"/>
    </source>
</evidence>
<sequence length="194" mass="20554">MNPELQPMQTLEIEGDDERLARLHRVFAKMNASAGYKAEPGSFPGSGVGKDAEMPDGEMTNQLLARVKSFLPQIESSNAALASTDPAALDIENVGEEQEGYIEMNLGLGVFEDRKGQPSSHSSDSSSSQSSSAHKTSSEEDSEDESDSDSDAEIITSSTDKLSRLVKPLPRRTGSAVGRGPMIVEVSSSSASSS</sequence>
<dbReference type="EMBL" id="KV417605">
    <property type="protein sequence ID" value="KZP15372.1"/>
    <property type="molecule type" value="Genomic_DNA"/>
</dbReference>
<organism evidence="2 3">
    <name type="scientific">Athelia psychrophila</name>
    <dbReference type="NCBI Taxonomy" id="1759441"/>
    <lineage>
        <taxon>Eukaryota</taxon>
        <taxon>Fungi</taxon>
        <taxon>Dikarya</taxon>
        <taxon>Basidiomycota</taxon>
        <taxon>Agaricomycotina</taxon>
        <taxon>Agaricomycetes</taxon>
        <taxon>Agaricomycetidae</taxon>
        <taxon>Atheliales</taxon>
        <taxon>Atheliaceae</taxon>
        <taxon>Athelia</taxon>
    </lineage>
</organism>
<dbReference type="InterPro" id="IPR027921">
    <property type="entry name" value="NOPCHAP1"/>
</dbReference>
<dbReference type="GO" id="GO:0000492">
    <property type="term" value="P:box C/D snoRNP assembly"/>
    <property type="evidence" value="ECO:0007669"/>
    <property type="project" value="InterPro"/>
</dbReference>
<dbReference type="Proteomes" id="UP000076532">
    <property type="component" value="Unassembled WGS sequence"/>
</dbReference>
<gene>
    <name evidence="2" type="ORF">FIBSPDRAFT_1048167</name>
</gene>
<feature type="region of interest" description="Disordered" evidence="1">
    <location>
        <begin position="35"/>
        <end position="56"/>
    </location>
</feature>
<dbReference type="PANTHER" id="PTHR28674">
    <property type="entry name" value="SIMILAR TO DNA SEGMENT, CHR 10, WAYNE STATE UNIVERSITY 102,-EXPRESSED"/>
    <property type="match status" value="1"/>
</dbReference>
<evidence type="ECO:0000313" key="3">
    <source>
        <dbReference type="Proteomes" id="UP000076532"/>
    </source>
</evidence>
<dbReference type="GO" id="GO:0062064">
    <property type="term" value="F:box C/D methylation guide snoRNP complex binding"/>
    <property type="evidence" value="ECO:0007669"/>
    <property type="project" value="TreeGrafter"/>
</dbReference>
<protein>
    <submittedName>
        <fullName evidence="2">Uncharacterized protein</fullName>
    </submittedName>
</protein>
<dbReference type="PANTHER" id="PTHR28674:SF1">
    <property type="entry name" value="NOP PROTEIN CHAPERONE 1"/>
    <property type="match status" value="1"/>
</dbReference>
<reference evidence="2 3" key="1">
    <citation type="journal article" date="2016" name="Mol. Biol. Evol.">
        <title>Comparative Genomics of Early-Diverging Mushroom-Forming Fungi Provides Insights into the Origins of Lignocellulose Decay Capabilities.</title>
        <authorList>
            <person name="Nagy L.G."/>
            <person name="Riley R."/>
            <person name="Tritt A."/>
            <person name="Adam C."/>
            <person name="Daum C."/>
            <person name="Floudas D."/>
            <person name="Sun H."/>
            <person name="Yadav J.S."/>
            <person name="Pangilinan J."/>
            <person name="Larsson K.H."/>
            <person name="Matsuura K."/>
            <person name="Barry K."/>
            <person name="Labutti K."/>
            <person name="Kuo R."/>
            <person name="Ohm R.A."/>
            <person name="Bhattacharya S.S."/>
            <person name="Shirouzu T."/>
            <person name="Yoshinaga Y."/>
            <person name="Martin F.M."/>
            <person name="Grigoriev I.V."/>
            <person name="Hibbett D.S."/>
        </authorList>
    </citation>
    <scope>NUCLEOTIDE SEQUENCE [LARGE SCALE GENOMIC DNA]</scope>
    <source>
        <strain evidence="2 3">CBS 109695</strain>
    </source>
</reference>
<dbReference type="OrthoDB" id="1112980at2759"/>
<feature type="compositionally biased region" description="Acidic residues" evidence="1">
    <location>
        <begin position="139"/>
        <end position="152"/>
    </location>
</feature>
<feature type="compositionally biased region" description="Low complexity" evidence="1">
    <location>
        <begin position="119"/>
        <end position="135"/>
    </location>
</feature>
<dbReference type="STRING" id="436010.A0A166E442"/>
<dbReference type="Pfam" id="PF15370">
    <property type="entry name" value="NOPCHAP1"/>
    <property type="match status" value="1"/>
</dbReference>
<feature type="region of interest" description="Disordered" evidence="1">
    <location>
        <begin position="105"/>
        <end position="194"/>
    </location>
</feature>
<evidence type="ECO:0000313" key="2">
    <source>
        <dbReference type="EMBL" id="KZP15372.1"/>
    </source>
</evidence>
<dbReference type="AlphaFoldDB" id="A0A166E442"/>
<keyword evidence="3" id="KW-1185">Reference proteome</keyword>
<proteinExistence type="predicted"/>
<name>A0A166E442_9AGAM</name>
<accession>A0A166E442</accession>